<dbReference type="InterPro" id="IPR016181">
    <property type="entry name" value="Acyl_CoA_acyltransferase"/>
</dbReference>
<dbReference type="EMBL" id="JAGPUO010000006">
    <property type="protein sequence ID" value="KAG5661868.1"/>
    <property type="molecule type" value="Genomic_DNA"/>
</dbReference>
<gene>
    <name evidence="4" type="ORF">KAF25_004107</name>
</gene>
<evidence type="ECO:0000256" key="1">
    <source>
        <dbReference type="ARBA" id="ARBA00022679"/>
    </source>
</evidence>
<dbReference type="PANTHER" id="PTHR43877">
    <property type="entry name" value="AMINOALKYLPHOSPHONATE N-ACETYLTRANSFERASE-RELATED-RELATED"/>
    <property type="match status" value="1"/>
</dbReference>
<dbReference type="SUPFAM" id="SSF55729">
    <property type="entry name" value="Acyl-CoA N-acyltransferases (Nat)"/>
    <property type="match status" value="1"/>
</dbReference>
<accession>A0A9P7H4Y1</accession>
<reference evidence="4" key="1">
    <citation type="submission" date="2021-04" db="EMBL/GenBank/DDBJ databases">
        <title>Draft genome of Fusarium avenaceum strain F156N33, isolated from an atmospheric sample in Virginia.</title>
        <authorList>
            <person name="Yang S."/>
            <person name="Vinatzer B.A."/>
            <person name="Coleman J."/>
        </authorList>
    </citation>
    <scope>NUCLEOTIDE SEQUENCE</scope>
    <source>
        <strain evidence="4">F156N33</strain>
    </source>
</reference>
<keyword evidence="1" id="KW-0808">Transferase</keyword>
<evidence type="ECO:0000256" key="2">
    <source>
        <dbReference type="ARBA" id="ARBA00023315"/>
    </source>
</evidence>
<proteinExistence type="predicted"/>
<dbReference type="CDD" id="cd04301">
    <property type="entry name" value="NAT_SF"/>
    <property type="match status" value="1"/>
</dbReference>
<dbReference type="Gene3D" id="3.40.630.30">
    <property type="match status" value="1"/>
</dbReference>
<feature type="domain" description="N-acetyltransferase" evidence="3">
    <location>
        <begin position="4"/>
        <end position="172"/>
    </location>
</feature>
<comment type="caution">
    <text evidence="4">The sequence shown here is derived from an EMBL/GenBank/DDBJ whole genome shotgun (WGS) entry which is preliminary data.</text>
</comment>
<name>A0A9P7H4Y1_9HYPO</name>
<keyword evidence="2" id="KW-0012">Acyltransferase</keyword>
<protein>
    <recommendedName>
        <fullName evidence="3">N-acetyltransferase domain-containing protein</fullName>
    </recommendedName>
</protein>
<evidence type="ECO:0000313" key="4">
    <source>
        <dbReference type="EMBL" id="KAG5661868.1"/>
    </source>
</evidence>
<keyword evidence="5" id="KW-1185">Reference proteome</keyword>
<evidence type="ECO:0000313" key="5">
    <source>
        <dbReference type="Proteomes" id="UP000782241"/>
    </source>
</evidence>
<dbReference type="Pfam" id="PF00583">
    <property type="entry name" value="Acetyltransf_1"/>
    <property type="match status" value="1"/>
</dbReference>
<organism evidence="4 5">
    <name type="scientific">Fusarium avenaceum</name>
    <dbReference type="NCBI Taxonomy" id="40199"/>
    <lineage>
        <taxon>Eukaryota</taxon>
        <taxon>Fungi</taxon>
        <taxon>Dikarya</taxon>
        <taxon>Ascomycota</taxon>
        <taxon>Pezizomycotina</taxon>
        <taxon>Sordariomycetes</taxon>
        <taxon>Hypocreomycetidae</taxon>
        <taxon>Hypocreales</taxon>
        <taxon>Nectriaceae</taxon>
        <taxon>Fusarium</taxon>
        <taxon>Fusarium tricinctum species complex</taxon>
    </lineage>
</organism>
<dbReference type="InterPro" id="IPR050832">
    <property type="entry name" value="Bact_Acetyltransf"/>
</dbReference>
<dbReference type="InterPro" id="IPR000182">
    <property type="entry name" value="GNAT_dom"/>
</dbReference>
<dbReference type="AlphaFoldDB" id="A0A9P7H4Y1"/>
<dbReference type="PROSITE" id="PS51186">
    <property type="entry name" value="GNAT"/>
    <property type="match status" value="1"/>
</dbReference>
<dbReference type="GO" id="GO:0016747">
    <property type="term" value="F:acyltransferase activity, transferring groups other than amino-acyl groups"/>
    <property type="evidence" value="ECO:0007669"/>
    <property type="project" value="InterPro"/>
</dbReference>
<dbReference type="Proteomes" id="UP000782241">
    <property type="component" value="Unassembled WGS sequence"/>
</dbReference>
<evidence type="ECO:0000259" key="3">
    <source>
        <dbReference type="PROSITE" id="PS51186"/>
    </source>
</evidence>
<sequence length="182" mass="20647">MEDVMIQPATSDQIPAIVDFIIKAREDMFPFLDKSSNDQLATHELANFHKTYLDNPQGAFITAQVNGRLIGSIGYRAYDGRFSHFCLEPDLDQVVEIVRLYVQPQFRRAGLASKLFATLLESAQRRGLKQLYLHTHPFLPSASGFWKCQGFSVITEDDDPIWQTIHMSRLLRTDEGVLVTAS</sequence>